<feature type="region of interest" description="Disordered" evidence="1">
    <location>
        <begin position="76"/>
        <end position="156"/>
    </location>
</feature>
<feature type="compositionally biased region" description="Basic residues" evidence="1">
    <location>
        <begin position="101"/>
        <end position="121"/>
    </location>
</feature>
<gene>
    <name evidence="2" type="ORF">LTRI10_LOCUS1899</name>
</gene>
<protein>
    <submittedName>
        <fullName evidence="2">Uncharacterized protein</fullName>
    </submittedName>
</protein>
<evidence type="ECO:0000313" key="2">
    <source>
        <dbReference type="EMBL" id="CAL1354045.1"/>
    </source>
</evidence>
<feature type="compositionally biased region" description="Basic and acidic residues" evidence="1">
    <location>
        <begin position="37"/>
        <end position="47"/>
    </location>
</feature>
<accession>A0AAV2CC83</accession>
<feature type="region of interest" description="Disordered" evidence="1">
    <location>
        <begin position="33"/>
        <end position="57"/>
    </location>
</feature>
<proteinExistence type="predicted"/>
<evidence type="ECO:0000256" key="1">
    <source>
        <dbReference type="SAM" id="MobiDB-lite"/>
    </source>
</evidence>
<reference evidence="2 3" key="1">
    <citation type="submission" date="2024-04" db="EMBL/GenBank/DDBJ databases">
        <authorList>
            <person name="Fracassetti M."/>
        </authorList>
    </citation>
    <scope>NUCLEOTIDE SEQUENCE [LARGE SCALE GENOMIC DNA]</scope>
</reference>
<dbReference type="AlphaFoldDB" id="A0AAV2CC83"/>
<name>A0AAV2CC83_9ROSI</name>
<sequence length="156" mass="16719">MQIVGARIEDSNHRIGKELAGFRTMMEKVLENMVEQRTQEPRPHEPTEPTEPTRSAAEAALSKVAVVQGSGAGRAVVARKSSRTGQGNVGPLLERVCRSGPRPRKLRRLGVKGRRSGKRVSRASSGRNPGGSDGTFMGRADGWAILAPSRPDRGGA</sequence>
<dbReference type="Proteomes" id="UP001497516">
    <property type="component" value="Chromosome 1"/>
</dbReference>
<keyword evidence="3" id="KW-1185">Reference proteome</keyword>
<dbReference type="EMBL" id="OZ034813">
    <property type="protein sequence ID" value="CAL1354045.1"/>
    <property type="molecule type" value="Genomic_DNA"/>
</dbReference>
<evidence type="ECO:0000313" key="3">
    <source>
        <dbReference type="Proteomes" id="UP001497516"/>
    </source>
</evidence>
<organism evidence="2 3">
    <name type="scientific">Linum trigynum</name>
    <dbReference type="NCBI Taxonomy" id="586398"/>
    <lineage>
        <taxon>Eukaryota</taxon>
        <taxon>Viridiplantae</taxon>
        <taxon>Streptophyta</taxon>
        <taxon>Embryophyta</taxon>
        <taxon>Tracheophyta</taxon>
        <taxon>Spermatophyta</taxon>
        <taxon>Magnoliopsida</taxon>
        <taxon>eudicotyledons</taxon>
        <taxon>Gunneridae</taxon>
        <taxon>Pentapetalae</taxon>
        <taxon>rosids</taxon>
        <taxon>fabids</taxon>
        <taxon>Malpighiales</taxon>
        <taxon>Linaceae</taxon>
        <taxon>Linum</taxon>
    </lineage>
</organism>